<organism evidence="2 3">
    <name type="scientific">Flaviramulus basaltis</name>
    <dbReference type="NCBI Taxonomy" id="369401"/>
    <lineage>
        <taxon>Bacteria</taxon>
        <taxon>Pseudomonadati</taxon>
        <taxon>Bacteroidota</taxon>
        <taxon>Flavobacteriia</taxon>
        <taxon>Flavobacteriales</taxon>
        <taxon>Flavobacteriaceae</taxon>
        <taxon>Flaviramulus</taxon>
    </lineage>
</organism>
<dbReference type="Gene3D" id="2.30.42.10">
    <property type="match status" value="1"/>
</dbReference>
<dbReference type="GO" id="GO:0006508">
    <property type="term" value="P:proteolysis"/>
    <property type="evidence" value="ECO:0007669"/>
    <property type="project" value="UniProtKB-KW"/>
</dbReference>
<dbReference type="EMBL" id="FPKV01000003">
    <property type="protein sequence ID" value="SFZ93840.1"/>
    <property type="molecule type" value="Genomic_DNA"/>
</dbReference>
<dbReference type="Proteomes" id="UP000182544">
    <property type="component" value="Unassembled WGS sequence"/>
</dbReference>
<dbReference type="InterPro" id="IPR021109">
    <property type="entry name" value="Peptidase_aspartic_dom_sf"/>
</dbReference>
<keyword evidence="2" id="KW-0378">Hydrolase</keyword>
<dbReference type="Pfam" id="PF17820">
    <property type="entry name" value="PDZ_6"/>
    <property type="match status" value="1"/>
</dbReference>
<dbReference type="Pfam" id="PF13650">
    <property type="entry name" value="Asp_protease_2"/>
    <property type="match status" value="1"/>
</dbReference>
<dbReference type="AlphaFoldDB" id="A0A1K2INQ5"/>
<gene>
    <name evidence="2" type="ORF">SAMN05428642_103364</name>
</gene>
<evidence type="ECO:0000313" key="3">
    <source>
        <dbReference type="Proteomes" id="UP000182544"/>
    </source>
</evidence>
<protein>
    <submittedName>
        <fullName evidence="2">Aspartyl protease</fullName>
    </submittedName>
</protein>
<dbReference type="SUPFAM" id="SSF50156">
    <property type="entry name" value="PDZ domain-like"/>
    <property type="match status" value="1"/>
</dbReference>
<accession>A0A1K2INQ5</accession>
<name>A0A1K2INQ5_9FLAO</name>
<dbReference type="Gene3D" id="2.40.70.10">
    <property type="entry name" value="Acid Proteases"/>
    <property type="match status" value="1"/>
</dbReference>
<dbReference type="OrthoDB" id="3521766at2"/>
<dbReference type="STRING" id="369401.SAMN05428642_103364"/>
<keyword evidence="2" id="KW-0645">Protease</keyword>
<evidence type="ECO:0000313" key="2">
    <source>
        <dbReference type="EMBL" id="SFZ93840.1"/>
    </source>
</evidence>
<dbReference type="PROSITE" id="PS50106">
    <property type="entry name" value="PDZ"/>
    <property type="match status" value="1"/>
</dbReference>
<dbReference type="InterPro" id="IPR036034">
    <property type="entry name" value="PDZ_sf"/>
</dbReference>
<feature type="domain" description="PDZ" evidence="1">
    <location>
        <begin position="377"/>
        <end position="433"/>
    </location>
</feature>
<evidence type="ECO:0000259" key="1">
    <source>
        <dbReference type="PROSITE" id="PS50106"/>
    </source>
</evidence>
<dbReference type="RefSeq" id="WP_072403181.1">
    <property type="nucleotide sequence ID" value="NZ_FPKV01000003.1"/>
</dbReference>
<reference evidence="2 3" key="1">
    <citation type="submission" date="2016-10" db="EMBL/GenBank/DDBJ databases">
        <authorList>
            <person name="de Groot N.N."/>
        </authorList>
    </citation>
    <scope>NUCLEOTIDE SEQUENCE [LARGE SCALE GENOMIC DNA]</scope>
    <source>
        <strain evidence="2 3">DSM 18180</strain>
    </source>
</reference>
<dbReference type="GO" id="GO:0008233">
    <property type="term" value="F:peptidase activity"/>
    <property type="evidence" value="ECO:0007669"/>
    <property type="project" value="UniProtKB-KW"/>
</dbReference>
<keyword evidence="3" id="KW-1185">Reference proteome</keyword>
<dbReference type="InterPro" id="IPR041489">
    <property type="entry name" value="PDZ_6"/>
</dbReference>
<dbReference type="SMART" id="SM00228">
    <property type="entry name" value="PDZ"/>
    <property type="match status" value="1"/>
</dbReference>
<sequence>MNKYLCFIVLLFCVNNIGFSQSEFIVQNKKQSDKVNFKLLNNLIVIPVEINGVILSFILDTGVSKPIIFNFLNVSDTLKIKNTETIYLRGLGEGESVKALKSTSNIFKVGDAIKLNQELYAVYDFNLNFAPRLGTPVHGIIGYDLFKDLIVEINYSNSYLKLTNPNKYRYKNCRKCEVINLEFYNNKPYIDAEVKIHNKKIPIKLLIDSGGSDSLWLFEDDSLGIISENKSFDDFLGHGLSGSVFGKRSRIDAFYLKSFELINANVAYPDSSSISVARNFKDRNGSLAGNILKRFNMIFDYQKAIVTLKKNEHFKEKFSYNRSGIELAHEGVRLVKEIDNAILLGKDEGPQNSQTTNSSRIVIDTQYKLSLKPAYAIVELREGSPAERAGLRIHDIILSINNKPSYNFTLQQLTQKFYGDVGTRIKLKVERNGHVVTFSFDLEKPF</sequence>
<proteinExistence type="predicted"/>
<dbReference type="InterPro" id="IPR001478">
    <property type="entry name" value="PDZ"/>
</dbReference>